<dbReference type="GeneID" id="36344634"/>
<evidence type="ECO:0000313" key="1">
    <source>
        <dbReference type="EMBL" id="CDS21281.1"/>
    </source>
</evidence>
<dbReference type="CTD" id="36344634"/>
<dbReference type="Proteomes" id="UP000019149">
    <property type="component" value="Unassembled WGS sequence"/>
</dbReference>
<dbReference type="WBParaSite" id="EgrG_000167500">
    <property type="protein sequence ID" value="EgrG_000167500"/>
    <property type="gene ID" value="EgrG_000167500"/>
</dbReference>
<accession>U6JFL2</accession>
<dbReference type="Proteomes" id="UP000492820">
    <property type="component" value="Unassembled WGS sequence"/>
</dbReference>
<dbReference type="OMA" id="RDWVPLR"/>
<dbReference type="RefSeq" id="XP_024347413.1">
    <property type="nucleotide sequence ID" value="XM_024498168.1"/>
</dbReference>
<name>U6JFL2_ECHGR</name>
<dbReference type="EMBL" id="APAU02000124">
    <property type="protein sequence ID" value="EUB56217.1"/>
    <property type="molecule type" value="Genomic_DNA"/>
</dbReference>
<keyword evidence="3" id="KW-1185">Reference proteome</keyword>
<dbReference type="OrthoDB" id="6256915at2759"/>
<gene>
    <name evidence="2 5" type="ORF">EGR_08919</name>
    <name evidence="1" type="ORF">EgrG_000167500</name>
</gene>
<evidence type="ECO:0000313" key="3">
    <source>
        <dbReference type="Proteomes" id="UP000019149"/>
    </source>
</evidence>
<reference evidence="1" key="3">
    <citation type="submission" date="2014-06" db="EMBL/GenBank/DDBJ databases">
        <authorList>
            <person name="Aslett M."/>
        </authorList>
    </citation>
    <scope>NUCLEOTIDE SEQUENCE</scope>
</reference>
<dbReference type="KEGG" id="egl:EGR_08919"/>
<dbReference type="AlphaFoldDB" id="U6JFL2"/>
<sequence>MAHLSYPQSCGISERRLCDDEELKQGNRDWVPLRDVLQGEGNYDPKILFHTRRDTFSSASVHERVDLSEKRDDAVIAKRRFNIEIAKLQETRALSAALLCLRRERLGQVLRCDASRDEQHRPSQQVSTLSSLISALPPLSSLPHH</sequence>
<protein>
    <submittedName>
        <fullName evidence="2 5">Uncharacterized protein</fullName>
    </submittedName>
</protein>
<evidence type="ECO:0000313" key="5">
    <source>
        <dbReference type="WBParaSite" id="EgrG_000167500"/>
    </source>
</evidence>
<organism evidence="2 3">
    <name type="scientific">Echinococcus granulosus</name>
    <name type="common">Hydatid tapeworm</name>
    <dbReference type="NCBI Taxonomy" id="6210"/>
    <lineage>
        <taxon>Eukaryota</taxon>
        <taxon>Metazoa</taxon>
        <taxon>Spiralia</taxon>
        <taxon>Lophotrochozoa</taxon>
        <taxon>Platyhelminthes</taxon>
        <taxon>Cestoda</taxon>
        <taxon>Eucestoda</taxon>
        <taxon>Cyclophyllidea</taxon>
        <taxon>Taeniidae</taxon>
        <taxon>Echinococcus</taxon>
        <taxon>Echinococcus granulosus group</taxon>
    </lineage>
</organism>
<evidence type="ECO:0000313" key="4">
    <source>
        <dbReference type="Proteomes" id="UP000492820"/>
    </source>
</evidence>
<reference evidence="1 4" key="2">
    <citation type="journal article" date="2013" name="Nature">
        <title>The genomes of four tapeworm species reveal adaptations to parasitism.</title>
        <authorList>
            <person name="Tsai I.J."/>
            <person name="Zarowiecki M."/>
            <person name="Holroyd N."/>
            <person name="Garciarrubio A."/>
            <person name="Sanchez-Flores A."/>
            <person name="Brooks K.L."/>
            <person name="Tracey A."/>
            <person name="Bobes R.J."/>
            <person name="Fragoso G."/>
            <person name="Sciutto E."/>
            <person name="Aslett M."/>
            <person name="Beasley H."/>
            <person name="Bennett H.M."/>
            <person name="Cai J."/>
            <person name="Camicia F."/>
            <person name="Clark R."/>
            <person name="Cucher M."/>
            <person name="De Silva N."/>
            <person name="Day T.A."/>
            <person name="Deplazes P."/>
            <person name="Estrada K."/>
            <person name="Fernandez C."/>
            <person name="Holland P.W."/>
            <person name="Hou J."/>
            <person name="Hu S."/>
            <person name="Huckvale T."/>
            <person name="Hung S.S."/>
            <person name="Kamenetzky L."/>
            <person name="Keane J.A."/>
            <person name="Kiss F."/>
            <person name="Koziol U."/>
            <person name="Lambert O."/>
            <person name="Liu K."/>
            <person name="Luo X."/>
            <person name="Luo Y."/>
            <person name="Macchiaroli N."/>
            <person name="Nichol S."/>
            <person name="Paps J."/>
            <person name="Parkinson J."/>
            <person name="Pouchkina-Stantcheva N."/>
            <person name="Riddiford N."/>
            <person name="Rosenzvit M."/>
            <person name="Salinas G."/>
            <person name="Wasmuth J.D."/>
            <person name="Zamanian M."/>
            <person name="Zheng Y."/>
            <person name="Cai X."/>
            <person name="Soberon X."/>
            <person name="Olson P.D."/>
            <person name="Laclette J.P."/>
            <person name="Brehm K."/>
            <person name="Berriman M."/>
            <person name="Garciarrubio A."/>
            <person name="Bobes R.J."/>
            <person name="Fragoso G."/>
            <person name="Sanchez-Flores A."/>
            <person name="Estrada K."/>
            <person name="Cevallos M.A."/>
            <person name="Morett E."/>
            <person name="Gonzalez V."/>
            <person name="Portillo T."/>
            <person name="Ochoa-Leyva A."/>
            <person name="Jose M.V."/>
            <person name="Sciutto E."/>
            <person name="Landa A."/>
            <person name="Jimenez L."/>
            <person name="Valdes V."/>
            <person name="Carrero J.C."/>
            <person name="Larralde C."/>
            <person name="Morales-Montor J."/>
            <person name="Limon-Lason J."/>
            <person name="Soberon X."/>
            <person name="Laclette J.P."/>
        </authorList>
    </citation>
    <scope>NUCLEOTIDE SEQUENCE [LARGE SCALE GENOMIC DNA]</scope>
</reference>
<reference evidence="2 3" key="1">
    <citation type="journal article" date="2013" name="Nat. Genet.">
        <title>The genome of the hydatid tapeworm Echinococcus granulosus.</title>
        <authorList>
            <person name="Zheng H."/>
            <person name="Zhang W."/>
            <person name="Zhang L."/>
            <person name="Zhang Z."/>
            <person name="Li J."/>
            <person name="Lu G."/>
            <person name="Zhu Y."/>
            <person name="Wang Y."/>
            <person name="Huang Y."/>
            <person name="Liu J."/>
            <person name="Kang H."/>
            <person name="Chen J."/>
            <person name="Wang L."/>
            <person name="Chen A."/>
            <person name="Yu S."/>
            <person name="Gao Z."/>
            <person name="Jin L."/>
            <person name="Gu W."/>
            <person name="Wang Z."/>
            <person name="Zhao L."/>
            <person name="Shi B."/>
            <person name="Wen H."/>
            <person name="Lin R."/>
            <person name="Jones M.K."/>
            <person name="Brejova B."/>
            <person name="Vinar T."/>
            <person name="Zhao G."/>
            <person name="McManus D.P."/>
            <person name="Chen Z."/>
            <person name="Zhou Y."/>
            <person name="Wang S."/>
        </authorList>
    </citation>
    <scope>NUCLEOTIDE SEQUENCE [LARGE SCALE GENOMIC DNA]</scope>
</reference>
<proteinExistence type="predicted"/>
<reference evidence="5" key="4">
    <citation type="submission" date="2020-10" db="UniProtKB">
        <authorList>
            <consortium name="WormBaseParasite"/>
        </authorList>
    </citation>
    <scope>IDENTIFICATION</scope>
</reference>
<evidence type="ECO:0000313" key="2">
    <source>
        <dbReference type="EMBL" id="EUB56217.1"/>
    </source>
</evidence>
<dbReference type="EMBL" id="LK028583">
    <property type="protein sequence ID" value="CDS21281.1"/>
    <property type="molecule type" value="Genomic_DNA"/>
</dbReference>